<dbReference type="Proteomes" id="UP000887576">
    <property type="component" value="Unplaced"/>
</dbReference>
<organism evidence="1 2">
    <name type="scientific">Panagrolaimus sp. JU765</name>
    <dbReference type="NCBI Taxonomy" id="591449"/>
    <lineage>
        <taxon>Eukaryota</taxon>
        <taxon>Metazoa</taxon>
        <taxon>Ecdysozoa</taxon>
        <taxon>Nematoda</taxon>
        <taxon>Chromadorea</taxon>
        <taxon>Rhabditida</taxon>
        <taxon>Tylenchina</taxon>
        <taxon>Panagrolaimomorpha</taxon>
        <taxon>Panagrolaimoidea</taxon>
        <taxon>Panagrolaimidae</taxon>
        <taxon>Panagrolaimus</taxon>
    </lineage>
</organism>
<evidence type="ECO:0000313" key="1">
    <source>
        <dbReference type="Proteomes" id="UP000887576"/>
    </source>
</evidence>
<evidence type="ECO:0000313" key="2">
    <source>
        <dbReference type="WBParaSite" id="JU765_v2.g1641.t1"/>
    </source>
</evidence>
<dbReference type="WBParaSite" id="JU765_v2.g1641.t1">
    <property type="protein sequence ID" value="JU765_v2.g1641.t1"/>
    <property type="gene ID" value="JU765_v2.g1641"/>
</dbReference>
<accession>A0AC34QI39</accession>
<reference evidence="2" key="1">
    <citation type="submission" date="2022-11" db="UniProtKB">
        <authorList>
            <consortium name="WormBaseParasite"/>
        </authorList>
    </citation>
    <scope>IDENTIFICATION</scope>
</reference>
<sequence length="420" mass="46904">MSLSGLRKQFNKANQYLSETVGAAEATKLDDDYNEMERKLDLTNELISALIAGTNEYLQPNPATRAKMAAMGAMSKVRGTTKSSPYPQTEGLLAETMLRYGTTLGDDSDLGKALKDCSEAYRQMADIKYQMEDQVKHTFLDPITHLQNTELKEVLHHRTKLKGRRLDYDCKKRKQTRDEELIQAEEKLEESKRLAEIAMFNVLSNDVEQVSQLKALVEAQMDFHQQTLNVLDHLKSQLGSRIKEAASRPHREHIPKPVLTDKTPRNRSPVGEITNSTANMGLDNHQPPPPYSVTNGSTTNDTAWASASAPPLAAKTEPTPAAKASCKALYDFKAENPGELELKEGQIVDLVSQIDENWYEGSVNGRTGPSPVEKITKKTVLAIVLPMKKYCPNFYSDNCDCAAIHFFFPFLLLVPMISRS</sequence>
<proteinExistence type="predicted"/>
<protein>
    <submittedName>
        <fullName evidence="2">Uncharacterized protein</fullName>
    </submittedName>
</protein>
<name>A0AC34QI39_9BILA</name>